<feature type="domain" description="Helicase C-terminal" evidence="11">
    <location>
        <begin position="485"/>
        <end position="655"/>
    </location>
</feature>
<evidence type="ECO:0000256" key="2">
    <source>
        <dbReference type="ARBA" id="ARBA00012552"/>
    </source>
</evidence>
<feature type="region of interest" description="Disordered" evidence="10">
    <location>
        <begin position="594"/>
        <end position="617"/>
    </location>
</feature>
<keyword evidence="8" id="KW-0496">Mitochondrion</keyword>
<dbReference type="EMBL" id="JAPDMZ010000187">
    <property type="protein sequence ID" value="KAK0546592.1"/>
    <property type="molecule type" value="Genomic_DNA"/>
</dbReference>
<dbReference type="Pfam" id="PF22527">
    <property type="entry name" value="DEXQc_Suv3"/>
    <property type="match status" value="1"/>
</dbReference>
<dbReference type="CDD" id="cd17913">
    <property type="entry name" value="DEXQc_Suv3"/>
    <property type="match status" value="1"/>
</dbReference>
<dbReference type="InterPro" id="IPR055206">
    <property type="entry name" value="DEXQc_SUV3"/>
</dbReference>
<dbReference type="PANTHER" id="PTHR12131">
    <property type="entry name" value="ATP-DEPENDENT RNA AND DNA HELICASE"/>
    <property type="match status" value="1"/>
</dbReference>
<dbReference type="Gene3D" id="1.20.272.40">
    <property type="match status" value="1"/>
</dbReference>
<evidence type="ECO:0000256" key="7">
    <source>
        <dbReference type="ARBA" id="ARBA00022946"/>
    </source>
</evidence>
<dbReference type="AlphaFoldDB" id="A0AAN6GLC6"/>
<keyword evidence="4 12" id="KW-0378">Hydrolase</keyword>
<comment type="subcellular location">
    <subcellularLocation>
        <location evidence="1">Mitochondrion</location>
    </subcellularLocation>
</comment>
<dbReference type="GO" id="GO:0000965">
    <property type="term" value="P:mitochondrial RNA 3'-end processing"/>
    <property type="evidence" value="ECO:0007669"/>
    <property type="project" value="TreeGrafter"/>
</dbReference>
<evidence type="ECO:0000256" key="3">
    <source>
        <dbReference type="ARBA" id="ARBA00022741"/>
    </source>
</evidence>
<dbReference type="GO" id="GO:0045025">
    <property type="term" value="C:mitochondrial degradosome"/>
    <property type="evidence" value="ECO:0007669"/>
    <property type="project" value="TreeGrafter"/>
</dbReference>
<evidence type="ECO:0000259" key="11">
    <source>
        <dbReference type="PROSITE" id="PS51194"/>
    </source>
</evidence>
<dbReference type="PROSITE" id="PS51194">
    <property type="entry name" value="HELICASE_CTER"/>
    <property type="match status" value="1"/>
</dbReference>
<dbReference type="InterPro" id="IPR044774">
    <property type="entry name" value="Suv3_DEXQc"/>
</dbReference>
<keyword evidence="7" id="KW-0809">Transit peptide</keyword>
<reference evidence="12" key="1">
    <citation type="journal article" date="2023" name="PhytoFront">
        <title>Draft Genome Resources of Seven Strains of Tilletia horrida, Causal Agent of Kernel Smut of Rice.</title>
        <authorList>
            <person name="Khanal S."/>
            <person name="Antony Babu S."/>
            <person name="Zhou X.G."/>
        </authorList>
    </citation>
    <scope>NUCLEOTIDE SEQUENCE</scope>
    <source>
        <strain evidence="12">TX6</strain>
    </source>
</reference>
<dbReference type="EC" id="3.6.4.13" evidence="2"/>
<dbReference type="PANTHER" id="PTHR12131:SF1">
    <property type="entry name" value="ATP-DEPENDENT RNA HELICASE SUPV3L1, MITOCHONDRIAL-RELATED"/>
    <property type="match status" value="1"/>
</dbReference>
<protein>
    <recommendedName>
        <fullName evidence="2">RNA helicase</fullName>
        <ecNumber evidence="2">3.6.4.13</ecNumber>
    </recommendedName>
</protein>
<feature type="region of interest" description="Disordered" evidence="10">
    <location>
        <begin position="38"/>
        <end position="86"/>
    </location>
</feature>
<dbReference type="GO" id="GO:0003724">
    <property type="term" value="F:RNA helicase activity"/>
    <property type="evidence" value="ECO:0007669"/>
    <property type="project" value="UniProtKB-EC"/>
</dbReference>
<feature type="compositionally biased region" description="Basic and acidic residues" evidence="10">
    <location>
        <begin position="856"/>
        <end position="869"/>
    </location>
</feature>
<feature type="region of interest" description="Disordered" evidence="10">
    <location>
        <begin position="260"/>
        <end position="284"/>
    </location>
</feature>
<dbReference type="Pfam" id="PF12513">
    <property type="entry name" value="SUV3_C"/>
    <property type="match status" value="1"/>
</dbReference>
<keyword evidence="6" id="KW-0067">ATP-binding</keyword>
<evidence type="ECO:0000256" key="4">
    <source>
        <dbReference type="ARBA" id="ARBA00022801"/>
    </source>
</evidence>
<dbReference type="GO" id="GO:0005524">
    <property type="term" value="F:ATP binding"/>
    <property type="evidence" value="ECO:0007669"/>
    <property type="project" value="UniProtKB-KW"/>
</dbReference>
<gene>
    <name evidence="12" type="primary">SUV3</name>
    <name evidence="12" type="ORF">OC846_005188</name>
</gene>
<proteinExistence type="predicted"/>
<evidence type="ECO:0000256" key="9">
    <source>
        <dbReference type="ARBA" id="ARBA00047984"/>
    </source>
</evidence>
<name>A0AAN6GLC6_9BASI</name>
<feature type="region of interest" description="Disordered" evidence="10">
    <location>
        <begin position="1031"/>
        <end position="1083"/>
    </location>
</feature>
<dbReference type="InterPro" id="IPR027417">
    <property type="entry name" value="P-loop_NTPase"/>
</dbReference>
<organism evidence="12 13">
    <name type="scientific">Tilletia horrida</name>
    <dbReference type="NCBI Taxonomy" id="155126"/>
    <lineage>
        <taxon>Eukaryota</taxon>
        <taxon>Fungi</taxon>
        <taxon>Dikarya</taxon>
        <taxon>Basidiomycota</taxon>
        <taxon>Ustilaginomycotina</taxon>
        <taxon>Exobasidiomycetes</taxon>
        <taxon>Tilletiales</taxon>
        <taxon>Tilletiaceae</taxon>
        <taxon>Tilletia</taxon>
    </lineage>
</organism>
<feature type="region of interest" description="Disordered" evidence="10">
    <location>
        <begin position="856"/>
        <end position="891"/>
    </location>
</feature>
<dbReference type="Gene3D" id="1.20.58.1080">
    <property type="match status" value="1"/>
</dbReference>
<evidence type="ECO:0000313" key="12">
    <source>
        <dbReference type="EMBL" id="KAK0546592.1"/>
    </source>
</evidence>
<dbReference type="Gene3D" id="3.40.50.300">
    <property type="entry name" value="P-loop containing nucleotide triphosphate hydrolases"/>
    <property type="match status" value="2"/>
</dbReference>
<dbReference type="InterPro" id="IPR001650">
    <property type="entry name" value="Helicase_C-like"/>
</dbReference>
<evidence type="ECO:0000256" key="8">
    <source>
        <dbReference type="ARBA" id="ARBA00023128"/>
    </source>
</evidence>
<evidence type="ECO:0000256" key="1">
    <source>
        <dbReference type="ARBA" id="ARBA00004173"/>
    </source>
</evidence>
<dbReference type="SUPFAM" id="SSF52540">
    <property type="entry name" value="P-loop containing nucleoside triphosphate hydrolases"/>
    <property type="match status" value="1"/>
</dbReference>
<keyword evidence="13" id="KW-1185">Reference proteome</keyword>
<keyword evidence="5 12" id="KW-0347">Helicase</keyword>
<evidence type="ECO:0000256" key="5">
    <source>
        <dbReference type="ARBA" id="ARBA00022806"/>
    </source>
</evidence>
<evidence type="ECO:0000256" key="10">
    <source>
        <dbReference type="SAM" id="MobiDB-lite"/>
    </source>
</evidence>
<dbReference type="InterPro" id="IPR050699">
    <property type="entry name" value="RNA-DNA_Helicase"/>
</dbReference>
<evidence type="ECO:0000313" key="13">
    <source>
        <dbReference type="Proteomes" id="UP001176517"/>
    </source>
</evidence>
<accession>A0AAN6GLC6</accession>
<dbReference type="GO" id="GO:0016787">
    <property type="term" value="F:hydrolase activity"/>
    <property type="evidence" value="ECO:0007669"/>
    <property type="project" value="UniProtKB-KW"/>
</dbReference>
<evidence type="ECO:0000256" key="6">
    <source>
        <dbReference type="ARBA" id="ARBA00022840"/>
    </source>
</evidence>
<dbReference type="CDD" id="cd18805">
    <property type="entry name" value="SF2_C_suv3"/>
    <property type="match status" value="1"/>
</dbReference>
<dbReference type="Proteomes" id="UP001176517">
    <property type="component" value="Unassembled WGS sequence"/>
</dbReference>
<feature type="region of interest" description="Disordered" evidence="10">
    <location>
        <begin position="672"/>
        <end position="718"/>
    </location>
</feature>
<sequence length="1083" mass="118578">MLRRIITRSRASTYLSRSSADVYCSICHAASFSTSHSSKAYARRQNFDPDTSSHPRRGPPPFRQRQSGKSLKGPTKTPEASTQRTRDALRSEINAFPESTRIAARLVTLGFKGNAIRALALNKPDLVILAQTALEQIKKSPRPISLSSPKHQSIIEQALQDRVPGDDDIELVKRLLRLWRRSATRAFESTNAMPRAFDTLKDHSHHQQNLFDVEGLRQTFSAEGHIAIQRACMNHFLDWIEDRLSKLIHSIETNTVVDRPVQGRRPARAHATAPPSSSRPTISNAPLQPLVQDASAFSVHLSNFRAITDLTSPEQIFTPARALRRQIHLHIGPTNSGKTYGALLALTKATTGMYAGPLRLLAHEVFERINEGSIGNVPPRTCNLLTGEEKKVVDLNAGLQSCTVEMAGFETLLDVAVVDEIQMIGDPGRGHAWTAAVLGLPAKELHLCGEASVLPLIRRLAALCKDDFYIHTYERLTPLRIADESLHGDLSKIKKGDCIVTFARSNIFYLKRMIEQKTGLKCAVAYGALPPETRSEQARRFNDTSENGLDVMVASDAIGMGLNLKIKRIIFETCTKFVGGETVPLSTSQIKQIAGRAGRYGTPEEEEGGKEPPGGVVTTLHEEDLPFVHAALASKIIPIQKAGLDLVSGDRLDALGSLIESTNDMDTKLNMNIWSNDSTEGGSGKGKKQDGQDEDDEEQDGGRRSSRRSKQQPEPPAMFDKLKAKTEALLKVLAPTNIDDPQTRPSWFDPSRSLSTLLSLFQQTVRFDPSLFFLPSLSDATSVSPILDAAGRGQLRVEEKVKLATSPASMKDERITMLLSNFIRGYGRGELVRFEDCARGLDMVEVLEAVEKAMKEKRGEGTNATKEEDAQTTVAQDDHGTTAADSEPANSSLLDADEAEALAKPAATKKGKQQSVLNLNSLSILESLHRGITVYLWLSYRFPLAFCFRTNAQALKLRAEAAIDEILRSSVVSKAGLKKAHGKLDELDLVNGARAKKAVNGDEEQVLPGMEDRIAEETELVARWKEAVNRKMGRDEPAGSGPKGSDLESGGSAEESVTVILGEGAGGIIKDDLSPEPERRPQQ</sequence>
<dbReference type="InterPro" id="IPR022192">
    <property type="entry name" value="SUV3_C"/>
</dbReference>
<comment type="catalytic activity">
    <reaction evidence="9">
        <text>ATP + H2O = ADP + phosphate + H(+)</text>
        <dbReference type="Rhea" id="RHEA:13065"/>
        <dbReference type="ChEBI" id="CHEBI:15377"/>
        <dbReference type="ChEBI" id="CHEBI:15378"/>
        <dbReference type="ChEBI" id="CHEBI:30616"/>
        <dbReference type="ChEBI" id="CHEBI:43474"/>
        <dbReference type="ChEBI" id="CHEBI:456216"/>
        <dbReference type="EC" id="3.6.4.13"/>
    </reaction>
</comment>
<feature type="compositionally biased region" description="Low complexity" evidence="10">
    <location>
        <begin position="269"/>
        <end position="283"/>
    </location>
</feature>
<dbReference type="FunFam" id="3.40.50.300:FF:000957">
    <property type="entry name" value="ATP-dependent RNA helicase SUV3L, mitochondrial"/>
    <property type="match status" value="1"/>
</dbReference>
<feature type="compositionally biased region" description="Basic and acidic residues" evidence="10">
    <location>
        <begin position="1069"/>
        <end position="1083"/>
    </location>
</feature>
<dbReference type="Pfam" id="PF00271">
    <property type="entry name" value="Helicase_C"/>
    <property type="match status" value="1"/>
</dbReference>
<keyword evidence="3" id="KW-0547">Nucleotide-binding</keyword>
<dbReference type="SMART" id="SM00490">
    <property type="entry name" value="HELICc"/>
    <property type="match status" value="1"/>
</dbReference>
<comment type="caution">
    <text evidence="12">The sequence shown here is derived from an EMBL/GenBank/DDBJ whole genome shotgun (WGS) entry which is preliminary data.</text>
</comment>